<keyword evidence="2" id="KW-0812">Transmembrane</keyword>
<organism evidence="3 4">
    <name type="scientific">Streptomyces diastatochromogenes</name>
    <dbReference type="NCBI Taxonomy" id="42236"/>
    <lineage>
        <taxon>Bacteria</taxon>
        <taxon>Bacillati</taxon>
        <taxon>Actinomycetota</taxon>
        <taxon>Actinomycetes</taxon>
        <taxon>Kitasatosporales</taxon>
        <taxon>Streptomycetaceae</taxon>
        <taxon>Streptomyces</taxon>
    </lineage>
</organism>
<sequence>MTGSNHEFHGPAFVQYGSGSVQEITTSYTLAASPLDRAADKLAGQVYAWWDEEAGNRGLLSPAPLPVRWQLSEASGTARVAAATAEGTRRRFAPLPGATAVTEERLRAGGGLTELFEVYAGLASGRILLVGPEGSGKTAAVVLLLLDALRHRQDEPDPQRRARIPVPVLMSLNGWEPQEERPIDWAVRRLSRRHGHNVRELLKAGRIALLLDGFDEVAREVRADAVAALAAAPYRVLLVSRTVEALHTPGQARLSDAVALALRSVRPADAADHLLRLPLPDPVPEAWQELTRRLVEQPNSAVAKALTKPLAISLLRELGPDSGAVEEILGLRGSRAVEDRLLDHAVRAAYTPRPGCKRPRYSPEQAERTLRYIAERLTEEKTYDLRWWQIPCWGRPRARAVLTWSLSIWIYLAIMAYMLTLATSYLTVVTALGVPVGAGVDLALRLRQLNHPQPLESAGWRDVFPRGAIAAGIATWLATVAVYGASRWLWGSPAPVWMWFLITVPFGLGIAMGSGRGATLMGRTMLAPQAPSPYEPREEEFLPSPTSESRVIDPSDVWRHHVRLRLPLGLMVGAAIGSFWGCVAGDAAGLVPGIVVGVITSLGPAVRCGVVPNLAVATSLTAVQLSRSEGTPVRLMSFLKDAHERNLLRATGPVYQFRHARLQERLARPAK</sequence>
<name>A0A233SEW4_STRDA</name>
<evidence type="ECO:0000256" key="2">
    <source>
        <dbReference type="SAM" id="Phobius"/>
    </source>
</evidence>
<evidence type="ECO:0000313" key="3">
    <source>
        <dbReference type="EMBL" id="OXY94180.1"/>
    </source>
</evidence>
<keyword evidence="2" id="KW-1133">Transmembrane helix</keyword>
<feature type="transmembrane region" description="Helical" evidence="2">
    <location>
        <begin position="467"/>
        <end position="490"/>
    </location>
</feature>
<keyword evidence="4" id="KW-1185">Reference proteome</keyword>
<proteinExistence type="predicted"/>
<feature type="region of interest" description="Disordered" evidence="1">
    <location>
        <begin position="529"/>
        <end position="548"/>
    </location>
</feature>
<reference evidence="3 4" key="1">
    <citation type="submission" date="2016-07" db="EMBL/GenBank/DDBJ databases">
        <title>Draft genome of Streptomyces diastatochromogenes.</title>
        <authorList>
            <person name="Podduturi R."/>
            <person name="Lukassen M.B."/>
            <person name="Clausen N."/>
            <person name="Nielsen J.L."/>
            <person name="Jorgensen N.O."/>
        </authorList>
    </citation>
    <scope>NUCLEOTIDE SEQUENCE [LARGE SCALE GENOMIC DNA]</scope>
    <source>
        <strain evidence="3 4">DSM 40608</strain>
    </source>
</reference>
<comment type="caution">
    <text evidence="3">The sequence shown here is derived from an EMBL/GenBank/DDBJ whole genome shotgun (WGS) entry which is preliminary data.</text>
</comment>
<dbReference type="OrthoDB" id="419058at2"/>
<protein>
    <recommendedName>
        <fullName evidence="5">NACHT domain-containing protein</fullName>
    </recommendedName>
</protein>
<dbReference type="EMBL" id="MCGQ01000016">
    <property type="protein sequence ID" value="OXY94180.1"/>
    <property type="molecule type" value="Genomic_DNA"/>
</dbReference>
<feature type="transmembrane region" description="Helical" evidence="2">
    <location>
        <begin position="496"/>
        <end position="515"/>
    </location>
</feature>
<feature type="transmembrane region" description="Helical" evidence="2">
    <location>
        <begin position="401"/>
        <end position="419"/>
    </location>
</feature>
<gene>
    <name evidence="3" type="ORF">BEK98_20110</name>
</gene>
<keyword evidence="2" id="KW-0472">Membrane</keyword>
<accession>A0A233SEW4</accession>
<dbReference type="RefSeq" id="WP_094218044.1">
    <property type="nucleotide sequence ID" value="NZ_MCGQ01000016.1"/>
</dbReference>
<dbReference type="AlphaFoldDB" id="A0A233SEW4"/>
<dbReference type="Proteomes" id="UP000215483">
    <property type="component" value="Unassembled WGS sequence"/>
</dbReference>
<evidence type="ECO:0000313" key="4">
    <source>
        <dbReference type="Proteomes" id="UP000215483"/>
    </source>
</evidence>
<dbReference type="Gene3D" id="3.40.50.300">
    <property type="entry name" value="P-loop containing nucleotide triphosphate hydrolases"/>
    <property type="match status" value="1"/>
</dbReference>
<evidence type="ECO:0000256" key="1">
    <source>
        <dbReference type="SAM" id="MobiDB-lite"/>
    </source>
</evidence>
<evidence type="ECO:0008006" key="5">
    <source>
        <dbReference type="Google" id="ProtNLM"/>
    </source>
</evidence>
<dbReference type="InterPro" id="IPR027417">
    <property type="entry name" value="P-loop_NTPase"/>
</dbReference>
<dbReference type="SUPFAM" id="SSF52540">
    <property type="entry name" value="P-loop containing nucleoside triphosphate hydrolases"/>
    <property type="match status" value="1"/>
</dbReference>